<dbReference type="PIRSF" id="PIRSF037336">
    <property type="entry name" value="IspG_like"/>
    <property type="match status" value="1"/>
</dbReference>
<dbReference type="OrthoDB" id="9803214at2"/>
<dbReference type="PANTHER" id="PTHR30454">
    <property type="entry name" value="4-HYDROXY-3-METHYLBUT-2-EN-1-YL DIPHOSPHATE SYNTHASE"/>
    <property type="match status" value="1"/>
</dbReference>
<dbReference type="KEGG" id="obg:Verru16b_03584"/>
<reference evidence="11 12" key="1">
    <citation type="submission" date="2016-06" db="EMBL/GenBank/DDBJ databases">
        <title>Three novel species with peptidoglycan cell walls form the new genus Lacunisphaera gen. nov. in the family Opitutaceae of the verrucomicrobial subdivision 4.</title>
        <authorList>
            <person name="Rast P."/>
            <person name="Gloeckner I."/>
            <person name="Jogler M."/>
            <person name="Boedeker C."/>
            <person name="Jeske O."/>
            <person name="Wiegand S."/>
            <person name="Reinhardt R."/>
            <person name="Schumann P."/>
            <person name="Rohde M."/>
            <person name="Spring S."/>
            <person name="Gloeckner F.O."/>
            <person name="Jogler C."/>
        </authorList>
    </citation>
    <scope>NUCLEOTIDE SEQUENCE [LARGE SCALE GENOMIC DNA]</scope>
    <source>
        <strain evidence="11 12">IG16b</strain>
    </source>
</reference>
<evidence type="ECO:0000256" key="5">
    <source>
        <dbReference type="ARBA" id="ARBA00023014"/>
    </source>
</evidence>
<proteinExistence type="inferred from homology"/>
<comment type="function">
    <text evidence="8">Converts 2C-methyl-D-erythritol 2,4-cyclodiphosphate (ME-2,4cPP) into 1-hydroxy-2-methyl-2-(E)-butenyl 4-diphosphate.</text>
</comment>
<dbReference type="UniPathway" id="UPA00056">
    <property type="reaction ID" value="UER00096"/>
</dbReference>
<organism evidence="11 12">
    <name type="scientific">Lacunisphaera limnophila</name>
    <dbReference type="NCBI Taxonomy" id="1838286"/>
    <lineage>
        <taxon>Bacteria</taxon>
        <taxon>Pseudomonadati</taxon>
        <taxon>Verrucomicrobiota</taxon>
        <taxon>Opitutia</taxon>
        <taxon>Opitutales</taxon>
        <taxon>Opitutaceae</taxon>
        <taxon>Lacunisphaera</taxon>
    </lineage>
</organism>
<dbReference type="InterPro" id="IPR004588">
    <property type="entry name" value="IspG_bac-typ"/>
</dbReference>
<sequence>MSYCSSRFQTIRRATVEVKVGTVGVGGTNPVRVQSMTTSDTQDVAATVQQSIALAEVGCEIVRITAPNVAAAKCLKDIRAQFTAAGFGSIPLVADIHFLPSAAMEAVEHVEKIRVNPGNYADKKKFAVKEYTDADYDEELARIHETFSPLVLRAKALGRAMRIGTNHGSLSDRIMNRYGDTPLGMVESALEFLRIARSHSYHDLILSMKSSNPKVMIQAYRLLVQRMAQEDMHYPLHLGVTEAGDGEDGRIKSAIGIGSLLLDGLGDTIRVSLTEDSVYEIPVAQAIAAKAMSLWAASNGQPATPVTDAVDPYHFTRRETSTLKLSDRCLVGPEHPPRVIVRVAAVDQLAAAAQALAAPKLKDTPAEGLLVPIHSPGDLGTLCEVLTQTALPVDFLALEIAPTLAPEVLQPLLAMAQGRLMLVRRFGPAETATFTTFADLVQRHGQFLAAEIAPADLAAFAPGLRQADGAGLLFTLSTRSGPGHAIGDYRRLAEALRAAGCRAPLWIRNTAGTAVQGDPSFLAKLLEGSFLTGSLLCDGLGDLVSIETEADVTRSTKLAYNVLQGAGARISKTEFVACPSCGRTLFDLQSTTQRIRAQTGHLKGVKLAIMGCIVNGPGEMADADFGYVGGAPGKINLYVGKNCVQYNIPQAEADARLIALIREHGKWTDPEPHQLENA</sequence>
<dbReference type="Gene3D" id="3.20.20.20">
    <property type="entry name" value="Dihydropteroate synthase-like"/>
    <property type="match status" value="1"/>
</dbReference>
<evidence type="ECO:0000256" key="1">
    <source>
        <dbReference type="ARBA" id="ARBA00022485"/>
    </source>
</evidence>
<accession>A0A1D8B010</accession>
<keyword evidence="12" id="KW-1185">Reference proteome</keyword>
<feature type="binding site" evidence="8">
    <location>
        <position position="578"/>
    </location>
    <ligand>
        <name>[4Fe-4S] cluster</name>
        <dbReference type="ChEBI" id="CHEBI:49883"/>
    </ligand>
</feature>
<evidence type="ECO:0000313" key="11">
    <source>
        <dbReference type="EMBL" id="AOS46478.1"/>
    </source>
</evidence>
<keyword evidence="6 8" id="KW-0414">Isoprene biosynthesis</keyword>
<dbReference type="InterPro" id="IPR058578">
    <property type="entry name" value="IspG_TIM"/>
</dbReference>
<evidence type="ECO:0000259" key="9">
    <source>
        <dbReference type="Pfam" id="PF04551"/>
    </source>
</evidence>
<evidence type="ECO:0000256" key="7">
    <source>
        <dbReference type="ARBA" id="ARBA00051119"/>
    </source>
</evidence>
<feature type="binding site" evidence="8">
    <location>
        <position position="612"/>
    </location>
    <ligand>
        <name>[4Fe-4S] cluster</name>
        <dbReference type="ChEBI" id="CHEBI:49883"/>
    </ligand>
</feature>
<feature type="domain" description="IspG TIM-barrel" evidence="9">
    <location>
        <begin position="15"/>
        <end position="285"/>
    </location>
</feature>
<comment type="pathway">
    <text evidence="8">Isoprenoid biosynthesis; isopentenyl diphosphate biosynthesis via DXP pathway; isopentenyl diphosphate from 1-deoxy-D-xylulose 5-phosphate: step 5/6.</text>
</comment>
<dbReference type="InterPro" id="IPR045854">
    <property type="entry name" value="NO2/SO3_Rdtase_4Fe4S_sf"/>
</dbReference>
<dbReference type="GO" id="GO:0005506">
    <property type="term" value="F:iron ion binding"/>
    <property type="evidence" value="ECO:0007669"/>
    <property type="project" value="InterPro"/>
</dbReference>
<evidence type="ECO:0000256" key="2">
    <source>
        <dbReference type="ARBA" id="ARBA00022723"/>
    </source>
</evidence>
<dbReference type="InterPro" id="IPR011005">
    <property type="entry name" value="Dihydropteroate_synth-like_sf"/>
</dbReference>
<dbReference type="GO" id="GO:0051539">
    <property type="term" value="F:4 iron, 4 sulfur cluster binding"/>
    <property type="evidence" value="ECO:0007669"/>
    <property type="project" value="UniProtKB-UniRule"/>
</dbReference>
<evidence type="ECO:0000259" key="10">
    <source>
        <dbReference type="Pfam" id="PF26540"/>
    </source>
</evidence>
<feature type="binding site" evidence="8">
    <location>
        <position position="581"/>
    </location>
    <ligand>
        <name>[4Fe-4S] cluster</name>
        <dbReference type="ChEBI" id="CHEBI:49883"/>
    </ligand>
</feature>
<keyword evidence="5 8" id="KW-0411">Iron-sulfur</keyword>
<evidence type="ECO:0000256" key="6">
    <source>
        <dbReference type="ARBA" id="ARBA00023229"/>
    </source>
</evidence>
<dbReference type="GO" id="GO:0046429">
    <property type="term" value="F:4-hydroxy-3-methylbut-2-en-1-yl diphosphate synthase activity (ferredoxin)"/>
    <property type="evidence" value="ECO:0007669"/>
    <property type="project" value="UniProtKB-UniRule"/>
</dbReference>
<evidence type="ECO:0000256" key="3">
    <source>
        <dbReference type="ARBA" id="ARBA00023002"/>
    </source>
</evidence>
<dbReference type="Pfam" id="PF04551">
    <property type="entry name" value="GcpE"/>
    <property type="match status" value="1"/>
</dbReference>
<keyword evidence="3 8" id="KW-0560">Oxidoreductase</keyword>
<dbReference type="Pfam" id="PF26540">
    <property type="entry name" value="GcpE_C"/>
    <property type="match status" value="1"/>
</dbReference>
<dbReference type="EC" id="1.17.7.3" evidence="8"/>
<evidence type="ECO:0000256" key="8">
    <source>
        <dbReference type="HAMAP-Rule" id="MF_00159"/>
    </source>
</evidence>
<protein>
    <recommendedName>
        <fullName evidence="8">4-hydroxy-3-methylbut-2-en-1-yl diphosphate synthase (flavodoxin)</fullName>
        <ecNumber evidence="8">1.17.7.3</ecNumber>
    </recommendedName>
    <alternativeName>
        <fullName evidence="8">1-hydroxy-2-methyl-2-(E)-butenyl 4-diphosphate synthase</fullName>
    </alternativeName>
</protein>
<comment type="similarity">
    <text evidence="8">Belongs to the IspG family.</text>
</comment>
<dbReference type="RefSeq" id="WP_069963522.1">
    <property type="nucleotide sequence ID" value="NZ_CP016094.1"/>
</dbReference>
<keyword evidence="1 8" id="KW-0004">4Fe-4S</keyword>
<evidence type="ECO:0000313" key="12">
    <source>
        <dbReference type="Proteomes" id="UP000095228"/>
    </source>
</evidence>
<dbReference type="AlphaFoldDB" id="A0A1D8B010"/>
<dbReference type="PATRIC" id="fig|1838286.3.peg.3621"/>
<comment type="cofactor">
    <cofactor evidence="8">
        <name>[4Fe-4S] cluster</name>
        <dbReference type="ChEBI" id="CHEBI:49883"/>
    </cofactor>
    <text evidence="8">Binds 1 [4Fe-4S] cluster.</text>
</comment>
<dbReference type="NCBIfam" id="TIGR00612">
    <property type="entry name" value="ispG_gcpE"/>
    <property type="match status" value="1"/>
</dbReference>
<evidence type="ECO:0000256" key="4">
    <source>
        <dbReference type="ARBA" id="ARBA00023004"/>
    </source>
</evidence>
<gene>
    <name evidence="8 11" type="primary">ispG</name>
    <name evidence="11" type="ORF">Verru16b_03584</name>
</gene>
<dbReference type="Gene3D" id="3.30.413.10">
    <property type="entry name" value="Sulfite Reductase Hemoprotein, domain 1"/>
    <property type="match status" value="1"/>
</dbReference>
<dbReference type="GO" id="GO:0019288">
    <property type="term" value="P:isopentenyl diphosphate biosynthetic process, methylerythritol 4-phosphate pathway"/>
    <property type="evidence" value="ECO:0007669"/>
    <property type="project" value="UniProtKB-UniRule"/>
</dbReference>
<dbReference type="HAMAP" id="MF_00159">
    <property type="entry name" value="IspG"/>
    <property type="match status" value="1"/>
</dbReference>
<dbReference type="InterPro" id="IPR017178">
    <property type="entry name" value="IspG_atypical"/>
</dbReference>
<dbReference type="SUPFAM" id="SSF56014">
    <property type="entry name" value="Nitrite and sulphite reductase 4Fe-4S domain-like"/>
    <property type="match status" value="1"/>
</dbReference>
<comment type="catalytic activity">
    <reaction evidence="7">
        <text>(2E)-4-hydroxy-3-methylbut-2-enyl diphosphate + 2 oxidized [2Fe-2S]-[ferredoxin] + H2O = 2-C-methyl-D-erythritol 2,4-cyclic diphosphate + 2 reduced [2Fe-2S]-[ferredoxin] + H(+)</text>
        <dbReference type="Rhea" id="RHEA:26119"/>
        <dbReference type="Rhea" id="RHEA-COMP:10000"/>
        <dbReference type="Rhea" id="RHEA-COMP:10001"/>
        <dbReference type="ChEBI" id="CHEBI:15377"/>
        <dbReference type="ChEBI" id="CHEBI:15378"/>
        <dbReference type="ChEBI" id="CHEBI:33737"/>
        <dbReference type="ChEBI" id="CHEBI:33738"/>
        <dbReference type="ChEBI" id="CHEBI:58483"/>
        <dbReference type="ChEBI" id="CHEBI:128753"/>
        <dbReference type="EC" id="1.17.7.1"/>
    </reaction>
</comment>
<feature type="binding site" evidence="8">
    <location>
        <position position="619"/>
    </location>
    <ligand>
        <name>[4Fe-4S] cluster</name>
        <dbReference type="ChEBI" id="CHEBI:49883"/>
    </ligand>
</feature>
<keyword evidence="4 8" id="KW-0408">Iron</keyword>
<dbReference type="GO" id="GO:0141197">
    <property type="term" value="F:4-hydroxy-3-methylbut-2-enyl-diphosphate synthase activity (flavodoxin)"/>
    <property type="evidence" value="ECO:0007669"/>
    <property type="project" value="UniProtKB-EC"/>
</dbReference>
<dbReference type="STRING" id="1838286.Verru16b_03584"/>
<dbReference type="Proteomes" id="UP000095228">
    <property type="component" value="Chromosome"/>
</dbReference>
<dbReference type="PANTHER" id="PTHR30454:SF0">
    <property type="entry name" value="4-HYDROXY-3-METHYLBUT-2-EN-1-YL DIPHOSPHATE SYNTHASE (FERREDOXIN), CHLOROPLASTIC"/>
    <property type="match status" value="1"/>
</dbReference>
<dbReference type="InterPro" id="IPR058579">
    <property type="entry name" value="IspG_C"/>
</dbReference>
<keyword evidence="2 8" id="KW-0479">Metal-binding</keyword>
<dbReference type="FunFam" id="3.30.413.10:FF:000006">
    <property type="entry name" value="4-hydroxy-3-methylbut-2-en-1-yl diphosphate synthase (flavodoxin)"/>
    <property type="match status" value="1"/>
</dbReference>
<dbReference type="GO" id="GO:0016114">
    <property type="term" value="P:terpenoid biosynthetic process"/>
    <property type="evidence" value="ECO:0007669"/>
    <property type="project" value="InterPro"/>
</dbReference>
<comment type="catalytic activity">
    <reaction evidence="8">
        <text>(2E)-4-hydroxy-3-methylbut-2-enyl diphosphate + oxidized [flavodoxin] + H2O + 2 H(+) = 2-C-methyl-D-erythritol 2,4-cyclic diphosphate + reduced [flavodoxin]</text>
        <dbReference type="Rhea" id="RHEA:43604"/>
        <dbReference type="Rhea" id="RHEA-COMP:10622"/>
        <dbReference type="Rhea" id="RHEA-COMP:10623"/>
        <dbReference type="ChEBI" id="CHEBI:15377"/>
        <dbReference type="ChEBI" id="CHEBI:15378"/>
        <dbReference type="ChEBI" id="CHEBI:57618"/>
        <dbReference type="ChEBI" id="CHEBI:58210"/>
        <dbReference type="ChEBI" id="CHEBI:58483"/>
        <dbReference type="ChEBI" id="CHEBI:128753"/>
        <dbReference type="EC" id="1.17.7.3"/>
    </reaction>
</comment>
<dbReference type="FunFam" id="3.20.20.20:FF:000005">
    <property type="entry name" value="4-hydroxy-3-methylbut-2-en-1-yl diphosphate synthase (flavodoxin)"/>
    <property type="match status" value="1"/>
</dbReference>
<name>A0A1D8B010_9BACT</name>
<dbReference type="EMBL" id="CP016094">
    <property type="protein sequence ID" value="AOS46478.1"/>
    <property type="molecule type" value="Genomic_DNA"/>
</dbReference>
<feature type="domain" description="IspG C-terminal" evidence="10">
    <location>
        <begin position="574"/>
        <end position="662"/>
    </location>
</feature>